<accession>A0A382YDZ6</accession>
<organism evidence="1">
    <name type="scientific">marine metagenome</name>
    <dbReference type="NCBI Taxonomy" id="408172"/>
    <lineage>
        <taxon>unclassified sequences</taxon>
        <taxon>metagenomes</taxon>
        <taxon>ecological metagenomes</taxon>
    </lineage>
</organism>
<feature type="non-terminal residue" evidence="1">
    <location>
        <position position="88"/>
    </location>
</feature>
<sequence length="88" mass="9601">MAPGLDRPLLAIPVLGNQVDAAVRPPPSWPVVPQPHVDQPVRLAGVGFSEVRSAVVGQRCRHADHNVVSTLLPEARRVIDTDRVMDRK</sequence>
<dbReference type="EMBL" id="UINC01174809">
    <property type="protein sequence ID" value="SVD81121.1"/>
    <property type="molecule type" value="Genomic_DNA"/>
</dbReference>
<protein>
    <submittedName>
        <fullName evidence="1">Uncharacterized protein</fullName>
    </submittedName>
</protein>
<evidence type="ECO:0000313" key="1">
    <source>
        <dbReference type="EMBL" id="SVD81121.1"/>
    </source>
</evidence>
<reference evidence="1" key="1">
    <citation type="submission" date="2018-05" db="EMBL/GenBank/DDBJ databases">
        <authorList>
            <person name="Lanie J.A."/>
            <person name="Ng W.-L."/>
            <person name="Kazmierczak K.M."/>
            <person name="Andrzejewski T.M."/>
            <person name="Davidsen T.M."/>
            <person name="Wayne K.J."/>
            <person name="Tettelin H."/>
            <person name="Glass J.I."/>
            <person name="Rusch D."/>
            <person name="Podicherti R."/>
            <person name="Tsui H.-C.T."/>
            <person name="Winkler M.E."/>
        </authorList>
    </citation>
    <scope>NUCLEOTIDE SEQUENCE</scope>
</reference>
<name>A0A382YDZ6_9ZZZZ</name>
<dbReference type="AlphaFoldDB" id="A0A382YDZ6"/>
<proteinExistence type="predicted"/>
<gene>
    <name evidence="1" type="ORF">METZ01_LOCUS433975</name>
</gene>